<comment type="caution">
    <text evidence="3">The sequence shown here is derived from an EMBL/GenBank/DDBJ whole genome shotgun (WGS) entry which is preliminary data.</text>
</comment>
<proteinExistence type="predicted"/>
<feature type="region of interest" description="Disordered" evidence="1">
    <location>
        <begin position="388"/>
        <end position="414"/>
    </location>
</feature>
<dbReference type="Proteomes" id="UP001320159">
    <property type="component" value="Unassembled WGS sequence"/>
</dbReference>
<evidence type="ECO:0000256" key="1">
    <source>
        <dbReference type="SAM" id="MobiDB-lite"/>
    </source>
</evidence>
<evidence type="ECO:0000313" key="4">
    <source>
        <dbReference type="Proteomes" id="UP001320159"/>
    </source>
</evidence>
<accession>A0AAP2W759</accession>
<gene>
    <name evidence="3" type="ORF">CUJ83_13695</name>
</gene>
<keyword evidence="2" id="KW-0812">Transmembrane</keyword>
<dbReference type="Gene3D" id="2.60.40.1120">
    <property type="entry name" value="Carboxypeptidase-like, regulatory domain"/>
    <property type="match status" value="1"/>
</dbReference>
<sequence>MKRAIISLAMIVMMVLATVFVANAASIPTNTLAGWSSQGPIILDDGIASGQAINPVYAWYVVNPEGASRFRTVITFRLDSNLSDIYVGVTSSNSANTNDFRTCGYLSSFGVTINEGPGSGIHVQDSDRSGAVIGTYTVTIESTDGNNINYKIQRGSTSWSQTYSSNGFKAIGPVLVINNRNQVTGAHVLSVDYSYTPDPTPTPTPTPDPTVTPTPDPTVTPTPDPSATPTPTPDPTATPTPDPTATPTPDPTATPVPSNNDYNTGSLRTFYTFDYTYIYPPSDTSVVYDENGQLIETITEVAGAPATYRVSGMVKDTDGSPIAGAAVVLDYLTQKTDDKGAYMFADMAFGKYDMLVSADGYASKTLAVEVNGDVTGFDVTLDKQSAAGDGTASAGNETDPVVSPTDAPSTPAQTQSPGFVAIIAVIALLGAIFYISRKK</sequence>
<name>A0AAP2W759_9EURY</name>
<feature type="compositionally biased region" description="Pro residues" evidence="1">
    <location>
        <begin position="198"/>
        <end position="254"/>
    </location>
</feature>
<organism evidence="3 4">
    <name type="scientific">Methanooceanicella nereidis</name>
    <dbReference type="NCBI Taxonomy" id="2052831"/>
    <lineage>
        <taxon>Archaea</taxon>
        <taxon>Methanobacteriati</taxon>
        <taxon>Methanobacteriota</taxon>
        <taxon>Stenosarchaea group</taxon>
        <taxon>Methanomicrobia</taxon>
        <taxon>Methanocellales</taxon>
        <taxon>Methanocellaceae</taxon>
        <taxon>Methanooceanicella</taxon>
    </lineage>
</organism>
<dbReference type="Pfam" id="PF13620">
    <property type="entry name" value="CarboxypepD_reg"/>
    <property type="match status" value="1"/>
</dbReference>
<reference evidence="3 4" key="1">
    <citation type="submission" date="2017-11" db="EMBL/GenBank/DDBJ databases">
        <title>Isolation and Characterization of Family Methanocellaceae Species from Potential Methane Hydrate Area Offshore Southwestern Taiwan.</title>
        <authorList>
            <person name="Zhang W.-L."/>
            <person name="Chen W.-C."/>
            <person name="Lai M.-C."/>
            <person name="Chen S.-C."/>
        </authorList>
    </citation>
    <scope>NUCLEOTIDE SEQUENCE [LARGE SCALE GENOMIC DNA]</scope>
    <source>
        <strain evidence="3 4">CWC-04</strain>
    </source>
</reference>
<keyword evidence="4" id="KW-1185">Reference proteome</keyword>
<dbReference type="SUPFAM" id="SSF49464">
    <property type="entry name" value="Carboxypeptidase regulatory domain-like"/>
    <property type="match status" value="1"/>
</dbReference>
<protein>
    <recommendedName>
        <fullName evidence="5">Carboxypeptidase regulatory-like domain-containing protein</fullName>
    </recommendedName>
</protein>
<evidence type="ECO:0000313" key="3">
    <source>
        <dbReference type="EMBL" id="MCD1296052.1"/>
    </source>
</evidence>
<keyword evidence="2" id="KW-1133">Transmembrane helix</keyword>
<feature type="transmembrane region" description="Helical" evidence="2">
    <location>
        <begin position="418"/>
        <end position="436"/>
    </location>
</feature>
<dbReference type="RefSeq" id="WP_230742916.1">
    <property type="nucleotide sequence ID" value="NZ_PGCK01000013.1"/>
</dbReference>
<keyword evidence="2" id="KW-0472">Membrane</keyword>
<dbReference type="EMBL" id="PGCK01000013">
    <property type="protein sequence ID" value="MCD1296052.1"/>
    <property type="molecule type" value="Genomic_DNA"/>
</dbReference>
<feature type="region of interest" description="Disordered" evidence="1">
    <location>
        <begin position="194"/>
        <end position="263"/>
    </location>
</feature>
<evidence type="ECO:0000256" key="2">
    <source>
        <dbReference type="SAM" id="Phobius"/>
    </source>
</evidence>
<dbReference type="AlphaFoldDB" id="A0AAP2W759"/>
<dbReference type="InterPro" id="IPR008969">
    <property type="entry name" value="CarboxyPept-like_regulatory"/>
</dbReference>
<evidence type="ECO:0008006" key="5">
    <source>
        <dbReference type="Google" id="ProtNLM"/>
    </source>
</evidence>